<comment type="caution">
    <text evidence="1">The sequence shown here is derived from an EMBL/GenBank/DDBJ whole genome shotgun (WGS) entry which is preliminary data.</text>
</comment>
<accession>A0A010RZF9</accession>
<evidence type="ECO:0000313" key="2">
    <source>
        <dbReference type="Proteomes" id="UP000022611"/>
    </source>
</evidence>
<name>A0A010RZF9_PSEFL</name>
<sequence length="63" mass="7141">MVGFIKWSGTLLLFQSFCIILPAPSQPIFTALHHRTDPQHHLGIRFIFYLAHALGDSKPTSEH</sequence>
<organism evidence="1 2">
    <name type="scientific">Pseudomonas fluorescens HK44</name>
    <dbReference type="NCBI Taxonomy" id="1042209"/>
    <lineage>
        <taxon>Bacteria</taxon>
        <taxon>Pseudomonadati</taxon>
        <taxon>Pseudomonadota</taxon>
        <taxon>Gammaproteobacteria</taxon>
        <taxon>Pseudomonadales</taxon>
        <taxon>Pseudomonadaceae</taxon>
        <taxon>Pseudomonas</taxon>
    </lineage>
</organism>
<protein>
    <submittedName>
        <fullName evidence="1">Uncharacterized protein</fullName>
    </submittedName>
</protein>
<reference evidence="1 2" key="1">
    <citation type="journal article" date="2011" name="J. Bacteriol.">
        <title>Draft genome sequence of the polycyclic aromatic hydrocarbon-degrading, genetically engineered bioluminescent bioreporter Pseudomonas fluorescens HK44.</title>
        <authorList>
            <person name="Chauhan A."/>
            <person name="Layton A.C."/>
            <person name="Williams D.E."/>
            <person name="Smartt A.E."/>
            <person name="Ripp S."/>
            <person name="Karpinets T.V."/>
            <person name="Brown S.D."/>
            <person name="Sayler G.S."/>
        </authorList>
    </citation>
    <scope>NUCLEOTIDE SEQUENCE [LARGE SCALE GENOMIC DNA]</scope>
    <source>
        <strain evidence="1 2">HK44</strain>
    </source>
</reference>
<dbReference type="PATRIC" id="fig|1042209.11.peg.3824"/>
<dbReference type="AlphaFoldDB" id="A0A010RZF9"/>
<gene>
    <name evidence="1" type="ORF">HK44_007220</name>
</gene>
<evidence type="ECO:0000313" key="1">
    <source>
        <dbReference type="EMBL" id="EXF94114.1"/>
    </source>
</evidence>
<dbReference type="HOGENOM" id="CLU_2882507_0_0_6"/>
<dbReference type="Proteomes" id="UP000022611">
    <property type="component" value="Unassembled WGS sequence"/>
</dbReference>
<proteinExistence type="predicted"/>
<dbReference type="EMBL" id="AFOY02000015">
    <property type="protein sequence ID" value="EXF94114.1"/>
    <property type="molecule type" value="Genomic_DNA"/>
</dbReference>